<evidence type="ECO:0000313" key="2">
    <source>
        <dbReference type="Proteomes" id="UP000276776"/>
    </source>
</evidence>
<dbReference type="OrthoDB" id="4158657at2759"/>
<gene>
    <name evidence="1" type="ORF">TCLT_LOCUS3092</name>
</gene>
<reference evidence="1 2" key="2">
    <citation type="submission" date="2018-11" db="EMBL/GenBank/DDBJ databases">
        <authorList>
            <consortium name="Pathogen Informatics"/>
        </authorList>
    </citation>
    <scope>NUCLEOTIDE SEQUENCE [LARGE SCALE GENOMIC DNA]</scope>
</reference>
<dbReference type="AlphaFoldDB" id="A0A0N5CS91"/>
<name>A0A0N5CS91_THECL</name>
<evidence type="ECO:0000313" key="1">
    <source>
        <dbReference type="EMBL" id="VDM99387.1"/>
    </source>
</evidence>
<protein>
    <submittedName>
        <fullName evidence="3">BESS domain-containing protein</fullName>
    </submittedName>
</protein>
<accession>A0A0N5CS91</accession>
<keyword evidence="2" id="KW-1185">Reference proteome</keyword>
<dbReference type="STRING" id="103827.A0A0N5CS91"/>
<dbReference type="WBParaSite" id="TCLT_0000309201-mRNA-1">
    <property type="protein sequence ID" value="TCLT_0000309201-mRNA-1"/>
    <property type="gene ID" value="TCLT_0000309201"/>
</dbReference>
<evidence type="ECO:0000313" key="3">
    <source>
        <dbReference type="WBParaSite" id="TCLT_0000309201-mRNA-1"/>
    </source>
</evidence>
<organism evidence="3">
    <name type="scientific">Thelazia callipaeda</name>
    <name type="common">Oriental eyeworm</name>
    <name type="synonym">Parasitic nematode</name>
    <dbReference type="NCBI Taxonomy" id="103827"/>
    <lineage>
        <taxon>Eukaryota</taxon>
        <taxon>Metazoa</taxon>
        <taxon>Ecdysozoa</taxon>
        <taxon>Nematoda</taxon>
        <taxon>Chromadorea</taxon>
        <taxon>Rhabditida</taxon>
        <taxon>Spirurina</taxon>
        <taxon>Spiruromorpha</taxon>
        <taxon>Thelazioidea</taxon>
        <taxon>Thelaziidae</taxon>
        <taxon>Thelazia</taxon>
    </lineage>
</organism>
<proteinExistence type="predicted"/>
<dbReference type="EMBL" id="UYYF01000971">
    <property type="protein sequence ID" value="VDM99387.1"/>
    <property type="molecule type" value="Genomic_DNA"/>
</dbReference>
<sequence>MPLAYTASGSDAVLYPQHSDIPLISVPNPSSSSQDNTTTIYTKNQNSAVYSSQYYQQSIPLSQQQQQYSQKILQYQPPYPTTAQARSNPSISDALLLALRRRPTARLFRALFQYIPIRDSPNENPHLELPLQVF</sequence>
<dbReference type="Proteomes" id="UP000276776">
    <property type="component" value="Unassembled WGS sequence"/>
</dbReference>
<reference evidence="3" key="1">
    <citation type="submission" date="2017-02" db="UniProtKB">
        <authorList>
            <consortium name="WormBaseParasite"/>
        </authorList>
    </citation>
    <scope>IDENTIFICATION</scope>
</reference>
<dbReference type="OMA" id="SIIYRTH"/>